<dbReference type="AlphaFoldDB" id="A0A8B6G0K6"/>
<dbReference type="Gene3D" id="1.10.443.10">
    <property type="entry name" value="Intergrase catalytic core"/>
    <property type="match status" value="1"/>
</dbReference>
<dbReference type="Proteomes" id="UP000596742">
    <property type="component" value="Unassembled WGS sequence"/>
</dbReference>
<evidence type="ECO:0000313" key="2">
    <source>
        <dbReference type="EMBL" id="VDI57024.1"/>
    </source>
</evidence>
<name>A0A8B6G0K6_MYTGA</name>
<keyword evidence="1" id="KW-0233">DNA recombination</keyword>
<keyword evidence="3" id="KW-1185">Reference proteome</keyword>
<gene>
    <name evidence="2" type="ORF">MGAL_10B094054</name>
</gene>
<dbReference type="GO" id="GO:0006310">
    <property type="term" value="P:DNA recombination"/>
    <property type="evidence" value="ECO:0007669"/>
    <property type="project" value="UniProtKB-KW"/>
</dbReference>
<dbReference type="InterPro" id="IPR013762">
    <property type="entry name" value="Integrase-like_cat_sf"/>
</dbReference>
<proteinExistence type="predicted"/>
<dbReference type="GO" id="GO:0003677">
    <property type="term" value="F:DNA binding"/>
    <property type="evidence" value="ECO:0007669"/>
    <property type="project" value="InterPro"/>
</dbReference>
<dbReference type="GO" id="GO:0015074">
    <property type="term" value="P:DNA integration"/>
    <property type="evidence" value="ECO:0007669"/>
    <property type="project" value="InterPro"/>
</dbReference>
<reference evidence="2" key="1">
    <citation type="submission" date="2018-11" db="EMBL/GenBank/DDBJ databases">
        <authorList>
            <person name="Alioto T."/>
            <person name="Alioto T."/>
        </authorList>
    </citation>
    <scope>NUCLEOTIDE SEQUENCE</scope>
</reference>
<comment type="caution">
    <text evidence="2">The sequence shown here is derived from an EMBL/GenBank/DDBJ whole genome shotgun (WGS) entry which is preliminary data.</text>
</comment>
<dbReference type="EMBL" id="UYJE01007682">
    <property type="protein sequence ID" value="VDI57024.1"/>
    <property type="molecule type" value="Genomic_DNA"/>
</dbReference>
<dbReference type="PANTHER" id="PTHR33480:SF1">
    <property type="entry name" value="TYR RECOMBINASE DOMAIN-CONTAINING PROTEIN"/>
    <property type="match status" value="1"/>
</dbReference>
<evidence type="ECO:0000256" key="1">
    <source>
        <dbReference type="ARBA" id="ARBA00023172"/>
    </source>
</evidence>
<dbReference type="InterPro" id="IPR011010">
    <property type="entry name" value="DNA_brk_join_enz"/>
</dbReference>
<evidence type="ECO:0000313" key="3">
    <source>
        <dbReference type="Proteomes" id="UP000596742"/>
    </source>
</evidence>
<accession>A0A8B6G0K6</accession>
<dbReference type="OrthoDB" id="10055248at2759"/>
<dbReference type="SUPFAM" id="SSF56349">
    <property type="entry name" value="DNA breaking-rejoining enzymes"/>
    <property type="match status" value="1"/>
</dbReference>
<protein>
    <submittedName>
        <fullName evidence="2">Uncharacterized protein</fullName>
    </submittedName>
</protein>
<sequence>MLKGSISLEASKKLVSDVFPIMRRDEIAKIAKSDKLIVGLGNYWLRQNIGNKLKRKNYTSSRMRSTARLVKNLQSNCTQQGEEKTVSLYDFLIPAKFDLIANSAMQCATIDADDEEDLLHPTAAIKIGFDLLRLANLKIGEAMRGKSDENLRKEVREKYAKEREDAEDFLRLMKMEWSNKVTRIANKILRERRMAKVSENPTPEDLQTMAEHLGEKIRNISLKLEDASPTHVKELQTYVLSKLLLYNKRRSGELEQMLLTNYHNRSKGLNEFDQTLGADLTETEKLLLGQQEIIQIQGKADNIVPVLVPIEVIQPLAYLADPQVRIKAGIKSDNMYLFANTGNGVHRAYDSLKCVCEEAGVRYPDRITSVNIRKYFATMMQVIGMQPHELEHLCKHMGHSFNVHMQHYRGASGYIERFNIGKLMLMQDFNVVSKFKGKRIEDINIEDIMKQKMTEKDVDNKDAMDNADEQMGVMNAFGDDIDSDDGTVSFRSGKGNKTKHSKVTRVPWTPEEEEEIQSFFQSYLNHTSKRKCPGQQEIAEIVKKSKHLKRRQWETIKKKVSHMMKKTLLV</sequence>
<dbReference type="PANTHER" id="PTHR33480">
    <property type="entry name" value="SET DOMAIN-CONTAINING PROTEIN-RELATED"/>
    <property type="match status" value="1"/>
</dbReference>
<organism evidence="2 3">
    <name type="scientific">Mytilus galloprovincialis</name>
    <name type="common">Mediterranean mussel</name>
    <dbReference type="NCBI Taxonomy" id="29158"/>
    <lineage>
        <taxon>Eukaryota</taxon>
        <taxon>Metazoa</taxon>
        <taxon>Spiralia</taxon>
        <taxon>Lophotrochozoa</taxon>
        <taxon>Mollusca</taxon>
        <taxon>Bivalvia</taxon>
        <taxon>Autobranchia</taxon>
        <taxon>Pteriomorphia</taxon>
        <taxon>Mytilida</taxon>
        <taxon>Mytiloidea</taxon>
        <taxon>Mytilidae</taxon>
        <taxon>Mytilinae</taxon>
        <taxon>Mytilus</taxon>
    </lineage>
</organism>